<protein>
    <submittedName>
        <fullName evidence="1">Uncharacterized protein</fullName>
    </submittedName>
</protein>
<dbReference type="RefSeq" id="WP_400256666.1">
    <property type="nucleotide sequence ID" value="NZ_CAYAYE010000024.1"/>
</dbReference>
<gene>
    <name evidence="1" type="ORF">A3207_07910</name>
</gene>
<dbReference type="AlphaFoldDB" id="A0A8J8PDD0"/>
<organism evidence="1 2">
    <name type="scientific">Candidatus Methanomassiliicoccus intestinalis</name>
    <dbReference type="NCBI Taxonomy" id="1406512"/>
    <lineage>
        <taxon>Archaea</taxon>
        <taxon>Methanobacteriati</taxon>
        <taxon>Thermoplasmatota</taxon>
        <taxon>Thermoplasmata</taxon>
        <taxon>Methanomassiliicoccales</taxon>
        <taxon>Methanomassiliicoccaceae</taxon>
        <taxon>Methanomassiliicoccus</taxon>
    </lineage>
</organism>
<reference evidence="1" key="1">
    <citation type="submission" date="2016-03" db="EMBL/GenBank/DDBJ databases">
        <authorList>
            <person name="Borrel G."/>
            <person name="Mccann A."/>
            <person name="O'Toole P.W."/>
        </authorList>
    </citation>
    <scope>NUCLEOTIDE SEQUENCE</scope>
    <source>
        <strain evidence="1">183</strain>
    </source>
</reference>
<comment type="caution">
    <text evidence="1">The sequence shown here is derived from an EMBL/GenBank/DDBJ whole genome shotgun (WGS) entry which is preliminary data.</text>
</comment>
<accession>A0A8J8PDD0</accession>
<evidence type="ECO:0000313" key="1">
    <source>
        <dbReference type="EMBL" id="TQS83509.1"/>
    </source>
</evidence>
<sequence length="751" mass="82255">MNKKIAAVIIAAVIIIAAVAAVFYYEDSKSNETSPLTGEWKLADEHGVDSEGNFMSHNETAETAVISISSVKDDLFYGKYLNEEIAGAYIDGHVFFQATVDREKVNFEGHLNDGVLSLTYAHGTDKNTCIHYSIFTSNGKYEDKNKYTDLKDLDLSISSGYICSISGAEEFIGDMKQGIKITSQEEGAFIGVMDQVVGDDNVPLEIRGIIYPDTNTLCRFIDENGHVWEMSLKDNVATVNNIMISDVGINEDELSAIERIYVKNNSSISASPNLDKLAGDWYADSTHTLSADGKTSEETVFHSLSFINIYNSIAAGTSSHNGENGSIVAYHFTDPDTGNQMIKVVSQYGDELITGYGWLSSDGNVFNLIEIHTDDKGKQTAEHSTFSKNTNNDKILGDWKVAYAKGSSQGTELKEYSRAGTPHLSTYDLTIDKSQLSLISGTYRDMDITGTLLGNLITIEIRDEGSSELLKGFLLETDVLVLYSTAFKTIENVDSIATWCMVYTRSGGPVDYSMTYDEVPVLENKWLLANGESYNGTSHNLSGSSFEIVMQNENWISCKMEQTVGSEVVNKTVIGFIFDAGGLTAGTLIDENGNYWYINVSDSALLMHSAMQSELAEIKGQSVAVERVYTLDGKAVELPQTPSLENTSWDTATMYSILNNGKIIVADGGFEMKIESQKGSLLAGTENVGDVPSKFAACMFENGYGITIEKLQDSAGVFAHGSVYDKMMIFTCTISFGDFSMTSILYLEEEI</sequence>
<evidence type="ECO:0000313" key="2">
    <source>
        <dbReference type="Proteomes" id="UP000752814"/>
    </source>
</evidence>
<dbReference type="EMBL" id="LVVT01000010">
    <property type="protein sequence ID" value="TQS83509.1"/>
    <property type="molecule type" value="Genomic_DNA"/>
</dbReference>
<dbReference type="Proteomes" id="UP000752814">
    <property type="component" value="Unassembled WGS sequence"/>
</dbReference>
<name>A0A8J8PDD0_9ARCH</name>
<proteinExistence type="predicted"/>